<keyword evidence="1" id="KW-0732">Signal</keyword>
<evidence type="ECO:0000256" key="1">
    <source>
        <dbReference type="SAM" id="SignalP"/>
    </source>
</evidence>
<dbReference type="OrthoDB" id="9836836at2"/>
<dbReference type="RefSeq" id="WP_088001233.1">
    <property type="nucleotide sequence ID" value="NZ_BMHB01000002.1"/>
</dbReference>
<dbReference type="AlphaFoldDB" id="A0A8J3F4D9"/>
<accession>A0A8J3F4D9</accession>
<organism evidence="2 3">
    <name type="scientific">Gottfriedia solisilvae</name>
    <dbReference type="NCBI Taxonomy" id="1516104"/>
    <lineage>
        <taxon>Bacteria</taxon>
        <taxon>Bacillati</taxon>
        <taxon>Bacillota</taxon>
        <taxon>Bacilli</taxon>
        <taxon>Bacillales</taxon>
        <taxon>Bacillaceae</taxon>
        <taxon>Gottfriedia</taxon>
    </lineage>
</organism>
<comment type="caution">
    <text evidence="2">The sequence shown here is derived from an EMBL/GenBank/DDBJ whole genome shotgun (WGS) entry which is preliminary data.</text>
</comment>
<feature type="signal peptide" evidence="1">
    <location>
        <begin position="1"/>
        <end position="29"/>
    </location>
</feature>
<feature type="chain" id="PRO_5035154930" evidence="1">
    <location>
        <begin position="30"/>
        <end position="217"/>
    </location>
</feature>
<dbReference type="EMBL" id="BMHB01000002">
    <property type="protein sequence ID" value="GGI16626.1"/>
    <property type="molecule type" value="Genomic_DNA"/>
</dbReference>
<proteinExistence type="predicted"/>
<keyword evidence="3" id="KW-1185">Reference proteome</keyword>
<evidence type="ECO:0000313" key="2">
    <source>
        <dbReference type="EMBL" id="GGI16626.1"/>
    </source>
</evidence>
<reference evidence="3" key="1">
    <citation type="journal article" date="2019" name="Int. J. Syst. Evol. Microbiol.">
        <title>The Global Catalogue of Microorganisms (GCM) 10K type strain sequencing project: providing services to taxonomists for standard genome sequencing and annotation.</title>
        <authorList>
            <consortium name="The Broad Institute Genomics Platform"/>
            <consortium name="The Broad Institute Genome Sequencing Center for Infectious Disease"/>
            <person name="Wu L."/>
            <person name="Ma J."/>
        </authorList>
    </citation>
    <scope>NUCLEOTIDE SEQUENCE [LARGE SCALE GENOMIC DNA]</scope>
    <source>
        <strain evidence="3">CGMCC 1.14993</strain>
    </source>
</reference>
<dbReference type="Proteomes" id="UP000626244">
    <property type="component" value="Unassembled WGS sequence"/>
</dbReference>
<protein>
    <submittedName>
        <fullName evidence="2">Uncharacterized protein</fullName>
    </submittedName>
</protein>
<name>A0A8J3F4D9_9BACI</name>
<gene>
    <name evidence="2" type="ORF">GCM10007380_33900</name>
</gene>
<evidence type="ECO:0000313" key="3">
    <source>
        <dbReference type="Proteomes" id="UP000626244"/>
    </source>
</evidence>
<sequence length="217" mass="24835">MKRLLNYKRAFACVFIGLAMALSMGSVYANTDVKTLFTQWADRKINLVKSKLNVEQEKALNKEQEAIIKQVTSLNVNTLKEIENSQSKIQKEVISDIQKELSSLESRLDNSYKVKKQKVTGDFDLAVEEVTGNIHNELNTIYEDPQLVPSDDTHKVDFPSYEDAHLLVNEEIEKTKKTINQLKSMADQSQDSHVKKFLLDKALVLEIIIQNIEKNEH</sequence>